<dbReference type="Proteomes" id="UP000288361">
    <property type="component" value="Unassembled WGS sequence"/>
</dbReference>
<sequence>MLTIYGIKNCDTVKKSLKWLDKHSVDYQFIDVREQPLEKETVLDWLNELPADQLINKRSTSWRNLSDNQKTLKDNDALAELVAEQPTLFKRPLVKDSDGIHCGFKDTQWSERYL</sequence>
<dbReference type="SUPFAM" id="SSF52833">
    <property type="entry name" value="Thioredoxin-like"/>
    <property type="match status" value="1"/>
</dbReference>
<dbReference type="InterPro" id="IPR006504">
    <property type="entry name" value="Tscrpt_reg_Spx/MgsR"/>
</dbReference>
<comment type="similarity">
    <text evidence="1 2">Belongs to the ArsC family.</text>
</comment>
<dbReference type="Pfam" id="PF03960">
    <property type="entry name" value="ArsC"/>
    <property type="match status" value="1"/>
</dbReference>
<comment type="caution">
    <text evidence="3">The sequence shown here is derived from an EMBL/GenBank/DDBJ whole genome shotgun (WGS) entry which is preliminary data.</text>
</comment>
<dbReference type="NCBIfam" id="TIGR01617">
    <property type="entry name" value="arsC_related"/>
    <property type="match status" value="1"/>
</dbReference>
<dbReference type="PANTHER" id="PTHR30041:SF8">
    <property type="entry name" value="PROTEIN YFFB"/>
    <property type="match status" value="1"/>
</dbReference>
<dbReference type="InterPro" id="IPR036249">
    <property type="entry name" value="Thioredoxin-like_sf"/>
</dbReference>
<evidence type="ECO:0000256" key="1">
    <source>
        <dbReference type="ARBA" id="ARBA00007198"/>
    </source>
</evidence>
<dbReference type="RefSeq" id="WP_126751440.1">
    <property type="nucleotide sequence ID" value="NZ_JBHUMT010000016.1"/>
</dbReference>
<organism evidence="3 4">
    <name type="scientific">Idiomarina piscisalsi</name>
    <dbReference type="NCBI Taxonomy" id="1096243"/>
    <lineage>
        <taxon>Bacteria</taxon>
        <taxon>Pseudomonadati</taxon>
        <taxon>Pseudomonadota</taxon>
        <taxon>Gammaproteobacteria</taxon>
        <taxon>Alteromonadales</taxon>
        <taxon>Idiomarinaceae</taxon>
        <taxon>Idiomarina</taxon>
    </lineage>
</organism>
<evidence type="ECO:0000313" key="4">
    <source>
        <dbReference type="Proteomes" id="UP000288361"/>
    </source>
</evidence>
<dbReference type="InterPro" id="IPR006660">
    <property type="entry name" value="Arsenate_reductase-like"/>
</dbReference>
<name>A0A432YWT9_9GAMM</name>
<dbReference type="Gene3D" id="3.40.30.10">
    <property type="entry name" value="Glutaredoxin"/>
    <property type="match status" value="1"/>
</dbReference>
<dbReference type="EMBL" id="PIQA01000001">
    <property type="protein sequence ID" value="RUO67793.1"/>
    <property type="molecule type" value="Genomic_DNA"/>
</dbReference>
<dbReference type="AlphaFoldDB" id="A0A432YWT9"/>
<proteinExistence type="inferred from homology"/>
<dbReference type="PANTHER" id="PTHR30041">
    <property type="entry name" value="ARSENATE REDUCTASE"/>
    <property type="match status" value="1"/>
</dbReference>
<dbReference type="PROSITE" id="PS51353">
    <property type="entry name" value="ARSC"/>
    <property type="match status" value="1"/>
</dbReference>
<accession>A0A432YWT9</accession>
<protein>
    <submittedName>
        <fullName evidence="3">Arsenate reductase</fullName>
    </submittedName>
</protein>
<gene>
    <name evidence="3" type="ORF">CWI73_02750</name>
</gene>
<evidence type="ECO:0000313" key="3">
    <source>
        <dbReference type="EMBL" id="RUO67793.1"/>
    </source>
</evidence>
<reference evidence="3 4" key="1">
    <citation type="journal article" date="2011" name="Front. Microbiol.">
        <title>Genomic signatures of strain selection and enhancement in Bacillus atrophaeus var. globigii, a historical biowarfare simulant.</title>
        <authorList>
            <person name="Gibbons H.S."/>
            <person name="Broomall S.M."/>
            <person name="McNew L.A."/>
            <person name="Daligault H."/>
            <person name="Chapman C."/>
            <person name="Bruce D."/>
            <person name="Karavis M."/>
            <person name="Krepps M."/>
            <person name="McGregor P.A."/>
            <person name="Hong C."/>
            <person name="Park K.H."/>
            <person name="Akmal A."/>
            <person name="Feldman A."/>
            <person name="Lin J.S."/>
            <person name="Chang W.E."/>
            <person name="Higgs B.W."/>
            <person name="Demirev P."/>
            <person name="Lindquist J."/>
            <person name="Liem A."/>
            <person name="Fochler E."/>
            <person name="Read T.D."/>
            <person name="Tapia R."/>
            <person name="Johnson S."/>
            <person name="Bishop-Lilly K.A."/>
            <person name="Detter C."/>
            <person name="Han C."/>
            <person name="Sozhamannan S."/>
            <person name="Rosenzweig C.N."/>
            <person name="Skowronski E.W."/>
        </authorList>
    </citation>
    <scope>NUCLEOTIDE SEQUENCE [LARGE SCALE GENOMIC DNA]</scope>
    <source>
        <strain evidence="3 4">TPS4-2</strain>
    </source>
</reference>
<evidence type="ECO:0000256" key="2">
    <source>
        <dbReference type="PROSITE-ProRule" id="PRU01282"/>
    </source>
</evidence>